<dbReference type="EMBL" id="SRPW01002971">
    <property type="protein sequence ID" value="KAG5989167.1"/>
    <property type="molecule type" value="Genomic_DNA"/>
</dbReference>
<evidence type="ECO:0000256" key="1">
    <source>
        <dbReference type="ARBA" id="ARBA00006247"/>
    </source>
</evidence>
<dbReference type="Gene3D" id="3.30.70.360">
    <property type="match status" value="1"/>
</dbReference>
<comment type="caution">
    <text evidence="8">The sequence shown here is derived from an EMBL/GenBank/DDBJ whole genome shotgun (WGS) entry which is preliminary data.</text>
</comment>
<keyword evidence="4" id="KW-0378">Hydrolase</keyword>
<evidence type="ECO:0000256" key="5">
    <source>
        <dbReference type="ARBA" id="ARBA00022833"/>
    </source>
</evidence>
<evidence type="ECO:0000313" key="8">
    <source>
        <dbReference type="EMBL" id="KAG5989167.1"/>
    </source>
</evidence>
<keyword evidence="9" id="KW-1185">Reference proteome</keyword>
<feature type="signal peptide" evidence="6">
    <location>
        <begin position="1"/>
        <end position="16"/>
    </location>
</feature>
<dbReference type="FunFam" id="3.40.630.10:FF:000027">
    <property type="entry name" value="N-fatty-acyl-amino acid synthase/hydrolase PM20D1"/>
    <property type="match status" value="1"/>
</dbReference>
<keyword evidence="3" id="KW-0479">Metal-binding</keyword>
<dbReference type="PANTHER" id="PTHR45962">
    <property type="entry name" value="N-FATTY-ACYL-AMINO ACID SYNTHASE/HYDROLASE PM20D1"/>
    <property type="match status" value="1"/>
</dbReference>
<dbReference type="GO" id="GO:0000328">
    <property type="term" value="C:fungal-type vacuole lumen"/>
    <property type="evidence" value="ECO:0007669"/>
    <property type="project" value="TreeGrafter"/>
</dbReference>
<dbReference type="SUPFAM" id="SSF55031">
    <property type="entry name" value="Bacterial exopeptidase dimerisation domain"/>
    <property type="match status" value="1"/>
</dbReference>
<proteinExistence type="inferred from homology"/>
<evidence type="ECO:0000256" key="6">
    <source>
        <dbReference type="SAM" id="SignalP"/>
    </source>
</evidence>
<dbReference type="CDD" id="cd05674">
    <property type="entry name" value="M20_yscS"/>
    <property type="match status" value="1"/>
</dbReference>
<dbReference type="InterPro" id="IPR036264">
    <property type="entry name" value="Bact_exopeptidase_dim_dom"/>
</dbReference>
<gene>
    <name evidence="8" type="ORF">E4U43_004554</name>
</gene>
<comment type="similarity">
    <text evidence="1">Belongs to the peptidase M20A family.</text>
</comment>
<organism evidence="8 9">
    <name type="scientific">Claviceps pusilla</name>
    <dbReference type="NCBI Taxonomy" id="123648"/>
    <lineage>
        <taxon>Eukaryota</taxon>
        <taxon>Fungi</taxon>
        <taxon>Dikarya</taxon>
        <taxon>Ascomycota</taxon>
        <taxon>Pezizomycotina</taxon>
        <taxon>Sordariomycetes</taxon>
        <taxon>Hypocreomycetidae</taxon>
        <taxon>Hypocreales</taxon>
        <taxon>Clavicipitaceae</taxon>
        <taxon>Claviceps</taxon>
    </lineage>
</organism>
<dbReference type="InterPro" id="IPR047177">
    <property type="entry name" value="Pept_M20A"/>
</dbReference>
<evidence type="ECO:0000256" key="2">
    <source>
        <dbReference type="ARBA" id="ARBA00022670"/>
    </source>
</evidence>
<dbReference type="Pfam" id="PF07687">
    <property type="entry name" value="M20_dimer"/>
    <property type="match status" value="1"/>
</dbReference>
<keyword evidence="2" id="KW-0645">Protease</keyword>
<dbReference type="PROSITE" id="PS00758">
    <property type="entry name" value="ARGE_DAPE_CPG2_1"/>
    <property type="match status" value="1"/>
</dbReference>
<accession>A0A9P7N5R2</accession>
<dbReference type="InterPro" id="IPR011650">
    <property type="entry name" value="Peptidase_M20_dimer"/>
</dbReference>
<dbReference type="GO" id="GO:0046872">
    <property type="term" value="F:metal ion binding"/>
    <property type="evidence" value="ECO:0007669"/>
    <property type="project" value="UniProtKB-KW"/>
</dbReference>
<dbReference type="GO" id="GO:0004180">
    <property type="term" value="F:carboxypeptidase activity"/>
    <property type="evidence" value="ECO:0007669"/>
    <property type="project" value="TreeGrafter"/>
</dbReference>
<dbReference type="AlphaFoldDB" id="A0A9P7N5R2"/>
<dbReference type="OrthoDB" id="3064516at2759"/>
<dbReference type="Gene3D" id="3.40.630.10">
    <property type="entry name" value="Zn peptidases"/>
    <property type="match status" value="1"/>
</dbReference>
<feature type="non-terminal residue" evidence="8">
    <location>
        <position position="489"/>
    </location>
</feature>
<protein>
    <recommendedName>
        <fullName evidence="7">Peptidase M20 dimerisation domain-containing protein</fullName>
    </recommendedName>
</protein>
<dbReference type="SUPFAM" id="SSF53187">
    <property type="entry name" value="Zn-dependent exopeptidases"/>
    <property type="match status" value="1"/>
</dbReference>
<name>A0A9P7N5R2_9HYPO</name>
<dbReference type="InterPro" id="IPR002933">
    <property type="entry name" value="Peptidase_M20"/>
</dbReference>
<dbReference type="Pfam" id="PF01546">
    <property type="entry name" value="Peptidase_M20"/>
    <property type="match status" value="1"/>
</dbReference>
<feature type="chain" id="PRO_5040216771" description="Peptidase M20 dimerisation domain-containing protein" evidence="6">
    <location>
        <begin position="17"/>
        <end position="489"/>
    </location>
</feature>
<dbReference type="PANTHER" id="PTHR45962:SF1">
    <property type="entry name" value="N-FATTY-ACYL-AMINO ACID SYNTHASE_HYDROLASE PM20D1"/>
    <property type="match status" value="1"/>
</dbReference>
<feature type="domain" description="Peptidase M20 dimerisation" evidence="7">
    <location>
        <begin position="271"/>
        <end position="413"/>
    </location>
</feature>
<evidence type="ECO:0000259" key="7">
    <source>
        <dbReference type="Pfam" id="PF07687"/>
    </source>
</evidence>
<keyword evidence="6" id="KW-0732">Signal</keyword>
<dbReference type="Proteomes" id="UP000748025">
    <property type="component" value="Unassembled WGS sequence"/>
</dbReference>
<dbReference type="GO" id="GO:0051603">
    <property type="term" value="P:proteolysis involved in protein catabolic process"/>
    <property type="evidence" value="ECO:0007669"/>
    <property type="project" value="TreeGrafter"/>
</dbReference>
<keyword evidence="5" id="KW-0862">Zinc</keyword>
<evidence type="ECO:0000256" key="3">
    <source>
        <dbReference type="ARBA" id="ARBA00022723"/>
    </source>
</evidence>
<dbReference type="InterPro" id="IPR001261">
    <property type="entry name" value="ArgE/DapE_CS"/>
</dbReference>
<reference evidence="8" key="1">
    <citation type="journal article" date="2020" name="bioRxiv">
        <title>Whole genome comparisons of ergot fungi reveals the divergence and evolution of species within the genus Claviceps are the result of varying mechanisms driving genome evolution and host range expansion.</title>
        <authorList>
            <person name="Wyka S.A."/>
            <person name="Mondo S.J."/>
            <person name="Liu M."/>
            <person name="Dettman J."/>
            <person name="Nalam V."/>
            <person name="Broders K.D."/>
        </authorList>
    </citation>
    <scope>NUCLEOTIDE SEQUENCE</scope>
    <source>
        <strain evidence="8">CCC 602</strain>
    </source>
</reference>
<evidence type="ECO:0000256" key="4">
    <source>
        <dbReference type="ARBA" id="ARBA00022801"/>
    </source>
</evidence>
<sequence length="489" mass="53586">MMKTLYVLAALRSVSALVPAPDPVSVSTPVTQQHSEFQCDLPPALDPAAKDSLPSAKDLFSSQGALEVQIRRHQAVVRVPSVSYDDLGPFDKDNRWKPFYELRRVLAETYPFVHRRSKVERINTFGLVYTVQGTNTQLKPLLLAAHQDVVPVENSSSWKYPPFSGHWDGEYLWGRGSVDDKGSLTATMSALETLLSNRHWRPRRTVIMAFGFDEEIKGVRGAAYIAVHLRKRYGPDGLAMVIDEGGMGINRIGQVVYAVPAVLEKSYLDVWFHLEMAGGHSSTPVPHTAIGIMADAVTALEAAPFAPELRRDGPLHHYLLCKARYSPDAQPELTKLLRGGDLAGAARFMANDSLSSRYMLQTSQAVDVIHGGDKINALPEDTTLGINYRVAPQDSVPAVQYSVVRRVRDVVAKYGVQVRAFEGDAAYEAYGTLILTAKDVTFPTPVSPSSGPIWNVLAGTIRHSVRSGNETVVPAGGIMNGNTDARHYI</sequence>
<evidence type="ECO:0000313" key="9">
    <source>
        <dbReference type="Proteomes" id="UP000748025"/>
    </source>
</evidence>